<organism evidence="2 3">
    <name type="scientific">Eragrostis curvula</name>
    <name type="common">weeping love grass</name>
    <dbReference type="NCBI Taxonomy" id="38414"/>
    <lineage>
        <taxon>Eukaryota</taxon>
        <taxon>Viridiplantae</taxon>
        <taxon>Streptophyta</taxon>
        <taxon>Embryophyta</taxon>
        <taxon>Tracheophyta</taxon>
        <taxon>Spermatophyta</taxon>
        <taxon>Magnoliopsida</taxon>
        <taxon>Liliopsida</taxon>
        <taxon>Poales</taxon>
        <taxon>Poaceae</taxon>
        <taxon>PACMAD clade</taxon>
        <taxon>Chloridoideae</taxon>
        <taxon>Eragrostideae</taxon>
        <taxon>Eragrostidinae</taxon>
        <taxon>Eragrostis</taxon>
    </lineage>
</organism>
<name>A0A5J9UM37_9POAL</name>
<dbReference type="Proteomes" id="UP000324897">
    <property type="component" value="Chromosome 2"/>
</dbReference>
<feature type="non-terminal residue" evidence="2">
    <location>
        <position position="1"/>
    </location>
</feature>
<keyword evidence="3" id="KW-1185">Reference proteome</keyword>
<protein>
    <submittedName>
        <fullName evidence="2">Uncharacterized protein</fullName>
    </submittedName>
</protein>
<feature type="compositionally biased region" description="Basic and acidic residues" evidence="1">
    <location>
        <begin position="60"/>
        <end position="82"/>
    </location>
</feature>
<dbReference type="AlphaFoldDB" id="A0A5J9UM37"/>
<reference evidence="2 3" key="1">
    <citation type="journal article" date="2019" name="Sci. Rep.">
        <title>A high-quality genome of Eragrostis curvula grass provides insights into Poaceae evolution and supports new strategies to enhance forage quality.</title>
        <authorList>
            <person name="Carballo J."/>
            <person name="Santos B.A.C.M."/>
            <person name="Zappacosta D."/>
            <person name="Garbus I."/>
            <person name="Selva J.P."/>
            <person name="Gallo C.A."/>
            <person name="Diaz A."/>
            <person name="Albertini E."/>
            <person name="Caccamo M."/>
            <person name="Echenique V."/>
        </authorList>
    </citation>
    <scope>NUCLEOTIDE SEQUENCE [LARGE SCALE GENOMIC DNA]</scope>
    <source>
        <strain evidence="3">cv. Victoria</strain>
        <tissue evidence="2">Leaf</tissue>
    </source>
</reference>
<feature type="region of interest" description="Disordered" evidence="1">
    <location>
        <begin position="60"/>
        <end position="87"/>
    </location>
</feature>
<dbReference type="Gramene" id="TVU24813">
    <property type="protein sequence ID" value="TVU24813"/>
    <property type="gene ID" value="EJB05_27273"/>
</dbReference>
<dbReference type="EMBL" id="RWGY01000013">
    <property type="protein sequence ID" value="TVU24813.1"/>
    <property type="molecule type" value="Genomic_DNA"/>
</dbReference>
<comment type="caution">
    <text evidence="2">The sequence shown here is derived from an EMBL/GenBank/DDBJ whole genome shotgun (WGS) entry which is preliminary data.</text>
</comment>
<evidence type="ECO:0000313" key="3">
    <source>
        <dbReference type="Proteomes" id="UP000324897"/>
    </source>
</evidence>
<accession>A0A5J9UM37</accession>
<sequence length="128" mass="13752">MRRHGVGGARGFGRRVGAGALASVRVGTTIRRGDPLSAAKEVGRGAGWIGALARRSRAREWAEQREWRGGREEDSGPRGKEGPKRKKWAWGEAKLLASVDPSRWLLQHGKAGLSSGRGSEAACPVWDG</sequence>
<evidence type="ECO:0000256" key="1">
    <source>
        <dbReference type="SAM" id="MobiDB-lite"/>
    </source>
</evidence>
<proteinExistence type="predicted"/>
<gene>
    <name evidence="2" type="ORF">EJB05_27273</name>
</gene>
<evidence type="ECO:0000313" key="2">
    <source>
        <dbReference type="EMBL" id="TVU24813.1"/>
    </source>
</evidence>